<dbReference type="Pfam" id="PF04892">
    <property type="entry name" value="VanZ"/>
    <property type="match status" value="1"/>
</dbReference>
<protein>
    <recommendedName>
        <fullName evidence="2">VanZ-like domain-containing protein</fullName>
    </recommendedName>
</protein>
<sequence length="174" mass="19622">MNPSPRERPSAFSGSSRWSHWWPAVLWAGIIALFSSNWFSSGHTWGYFIRFASYLFPGLSPEEIQVLHGVVRKLAHFLAYFILSLLLFRALRRGRSGWHRRWSLAALLVSGLYAGADELHQLFAAQRTGAFGDVGIDSLGALAAQLLLWLGRGEWALQINKIRSTARKETPLEK</sequence>
<organism evidence="3">
    <name type="scientific">uncultured Acidobacteria bacterium Rifle_16ft_4_minimus_37967</name>
    <dbReference type="NCBI Taxonomy" id="1665087"/>
    <lineage>
        <taxon>Bacteria</taxon>
        <taxon>Pseudomonadati</taxon>
        <taxon>Acidobacteriota</taxon>
        <taxon>environmental samples</taxon>
    </lineage>
</organism>
<feature type="transmembrane region" description="Helical" evidence="1">
    <location>
        <begin position="74"/>
        <end position="91"/>
    </location>
</feature>
<dbReference type="AlphaFoldDB" id="A0A0H4T6L4"/>
<keyword evidence="1" id="KW-0472">Membrane</keyword>
<feature type="transmembrane region" description="Helical" evidence="1">
    <location>
        <begin position="21"/>
        <end position="39"/>
    </location>
</feature>
<dbReference type="InterPro" id="IPR006976">
    <property type="entry name" value="VanZ-like"/>
</dbReference>
<dbReference type="NCBIfam" id="NF037970">
    <property type="entry name" value="vanZ_1"/>
    <property type="match status" value="1"/>
</dbReference>
<dbReference type="EMBL" id="KT007012">
    <property type="protein sequence ID" value="AKQ03423.1"/>
    <property type="molecule type" value="Genomic_DNA"/>
</dbReference>
<keyword evidence="1" id="KW-0812">Transmembrane</keyword>
<evidence type="ECO:0000256" key="1">
    <source>
        <dbReference type="SAM" id="Phobius"/>
    </source>
</evidence>
<feature type="domain" description="VanZ-like" evidence="2">
    <location>
        <begin position="26"/>
        <end position="150"/>
    </location>
</feature>
<accession>A0A0H4T6L4</accession>
<proteinExistence type="predicted"/>
<keyword evidence="1" id="KW-1133">Transmembrane helix</keyword>
<reference evidence="3" key="1">
    <citation type="journal article" date="2015" name="ISME J.">
        <title>Aquifer environment selects for microbial species cohorts in sediment and groundwater.</title>
        <authorList>
            <person name="Hug L.A."/>
            <person name="Thomas B.C."/>
            <person name="Brown C.T."/>
            <person name="Frischkorn K.R."/>
            <person name="Williams K.H."/>
            <person name="Tringe S.G."/>
            <person name="Banfield J.F."/>
        </authorList>
    </citation>
    <scope>NUCLEOTIDE SEQUENCE</scope>
</reference>
<evidence type="ECO:0000259" key="2">
    <source>
        <dbReference type="Pfam" id="PF04892"/>
    </source>
</evidence>
<evidence type="ECO:0000313" key="3">
    <source>
        <dbReference type="EMBL" id="AKQ03423.1"/>
    </source>
</evidence>
<name>A0A0H4T6L4_9BACT</name>